<evidence type="ECO:0000313" key="3">
    <source>
        <dbReference type="Proteomes" id="UP001307889"/>
    </source>
</evidence>
<keyword evidence="3" id="KW-1185">Reference proteome</keyword>
<reference evidence="2 3" key="1">
    <citation type="submission" date="2023-09" db="EMBL/GenBank/DDBJ databases">
        <title>Nesidiocoris tenuis whole genome shotgun sequence.</title>
        <authorList>
            <person name="Shibata T."/>
            <person name="Shimoda M."/>
            <person name="Kobayashi T."/>
            <person name="Uehara T."/>
        </authorList>
    </citation>
    <scope>NUCLEOTIDE SEQUENCE [LARGE SCALE GENOMIC DNA]</scope>
    <source>
        <strain evidence="2 3">Japan</strain>
    </source>
</reference>
<evidence type="ECO:0000256" key="1">
    <source>
        <dbReference type="SAM" id="MobiDB-lite"/>
    </source>
</evidence>
<feature type="region of interest" description="Disordered" evidence="1">
    <location>
        <begin position="1"/>
        <end position="24"/>
    </location>
</feature>
<protein>
    <submittedName>
        <fullName evidence="2">Uncharacterized protein</fullName>
    </submittedName>
</protein>
<dbReference type="EMBL" id="AP028917">
    <property type="protein sequence ID" value="BES98127.1"/>
    <property type="molecule type" value="Genomic_DNA"/>
</dbReference>
<evidence type="ECO:0000313" key="2">
    <source>
        <dbReference type="EMBL" id="BES98127.1"/>
    </source>
</evidence>
<dbReference type="Proteomes" id="UP001307889">
    <property type="component" value="Chromosome 9"/>
</dbReference>
<gene>
    <name evidence="2" type="ORF">NTJ_10942</name>
</gene>
<accession>A0ABN7B121</accession>
<sequence>MSFVTSHRTPQTHGQVLAGSPRPEDRGRWLSSRCHQLVALAGSTAPSAELLTGPLCHSAFLQSSPRTATTDGRHSVVCIFHLFGHRQSRPPVIDGHNIGRALHLRRQISFIFPTTPLLPYLFNKILFLVSGAFSVPTSIGFHCAQS</sequence>
<proteinExistence type="predicted"/>
<organism evidence="2 3">
    <name type="scientific">Nesidiocoris tenuis</name>
    <dbReference type="NCBI Taxonomy" id="355587"/>
    <lineage>
        <taxon>Eukaryota</taxon>
        <taxon>Metazoa</taxon>
        <taxon>Ecdysozoa</taxon>
        <taxon>Arthropoda</taxon>
        <taxon>Hexapoda</taxon>
        <taxon>Insecta</taxon>
        <taxon>Pterygota</taxon>
        <taxon>Neoptera</taxon>
        <taxon>Paraneoptera</taxon>
        <taxon>Hemiptera</taxon>
        <taxon>Heteroptera</taxon>
        <taxon>Panheteroptera</taxon>
        <taxon>Cimicomorpha</taxon>
        <taxon>Miridae</taxon>
        <taxon>Dicyphina</taxon>
        <taxon>Nesidiocoris</taxon>
    </lineage>
</organism>
<name>A0ABN7B121_9HEMI</name>
<feature type="compositionally biased region" description="Polar residues" evidence="1">
    <location>
        <begin position="1"/>
        <end position="14"/>
    </location>
</feature>